<dbReference type="CDD" id="cd06850">
    <property type="entry name" value="biotinyl_domain"/>
    <property type="match status" value="1"/>
</dbReference>
<evidence type="ECO:0000256" key="2">
    <source>
        <dbReference type="ARBA" id="ARBA00023267"/>
    </source>
</evidence>
<comment type="caution">
    <text evidence="6">The sequence shown here is derived from an EMBL/GenBank/DDBJ whole genome shotgun (WGS) entry which is preliminary data.</text>
</comment>
<reference evidence="6 7" key="1">
    <citation type="submission" date="2020-08" db="EMBL/GenBank/DDBJ databases">
        <title>Sequencing the genomes of 1000 actinobacteria strains.</title>
        <authorList>
            <person name="Klenk H.-P."/>
        </authorList>
    </citation>
    <scope>NUCLEOTIDE SEQUENCE [LARGE SCALE GENOMIC DNA]</scope>
    <source>
        <strain evidence="6 7">DSM 24823</strain>
    </source>
</reference>
<keyword evidence="3" id="KW-0275">Fatty acid biosynthesis</keyword>
<comment type="function">
    <text evidence="3">This protein is a component of the acetyl coenzyme A carboxylase complex; first, biotin carboxylase catalyzes the carboxylation of the carrier protein and then the transcarboxylase transfers the carboxyl group to form malonyl-CoA.</text>
</comment>
<dbReference type="InterPro" id="IPR050709">
    <property type="entry name" value="Biotin_Carboxyl_Carrier/Decarb"/>
</dbReference>
<evidence type="ECO:0000313" key="7">
    <source>
        <dbReference type="Proteomes" id="UP000517712"/>
    </source>
</evidence>
<accession>A0A7W9CCP1</accession>
<dbReference type="InterPro" id="IPR001249">
    <property type="entry name" value="AcCoA_biotinCC"/>
</dbReference>
<keyword evidence="3" id="KW-0276">Fatty acid metabolism</keyword>
<dbReference type="AlphaFoldDB" id="A0A7W9CCP1"/>
<keyword evidence="3" id="KW-0443">Lipid metabolism</keyword>
<evidence type="ECO:0000256" key="4">
    <source>
        <dbReference type="SAM" id="MobiDB-lite"/>
    </source>
</evidence>
<dbReference type="GO" id="GO:0003989">
    <property type="term" value="F:acetyl-CoA carboxylase activity"/>
    <property type="evidence" value="ECO:0007669"/>
    <property type="project" value="InterPro"/>
</dbReference>
<evidence type="ECO:0000313" key="6">
    <source>
        <dbReference type="EMBL" id="MBB5743160.1"/>
    </source>
</evidence>
<evidence type="ECO:0000256" key="3">
    <source>
        <dbReference type="RuleBase" id="RU364072"/>
    </source>
</evidence>
<keyword evidence="7" id="KW-1185">Reference proteome</keyword>
<dbReference type="Gene3D" id="2.40.50.100">
    <property type="match status" value="1"/>
</dbReference>
<dbReference type="GO" id="GO:0009317">
    <property type="term" value="C:acetyl-CoA carboxylase complex"/>
    <property type="evidence" value="ECO:0007669"/>
    <property type="project" value="InterPro"/>
</dbReference>
<dbReference type="GO" id="GO:0006633">
    <property type="term" value="P:fatty acid biosynthetic process"/>
    <property type="evidence" value="ECO:0007669"/>
    <property type="project" value="UniProtKB-UniPathway"/>
</dbReference>
<dbReference type="InterPro" id="IPR011053">
    <property type="entry name" value="Single_hybrid_motif"/>
</dbReference>
<evidence type="ECO:0000256" key="1">
    <source>
        <dbReference type="ARBA" id="ARBA00017562"/>
    </source>
</evidence>
<organism evidence="6 7">
    <name type="scientific">Microbacterium ginsengiterrae</name>
    <dbReference type="NCBI Taxonomy" id="546115"/>
    <lineage>
        <taxon>Bacteria</taxon>
        <taxon>Bacillati</taxon>
        <taxon>Actinomycetota</taxon>
        <taxon>Actinomycetes</taxon>
        <taxon>Micrococcales</taxon>
        <taxon>Microbacteriaceae</taxon>
        <taxon>Microbacterium</taxon>
    </lineage>
</organism>
<dbReference type="EMBL" id="JACHMU010000001">
    <property type="protein sequence ID" value="MBB5743160.1"/>
    <property type="molecule type" value="Genomic_DNA"/>
</dbReference>
<dbReference type="PANTHER" id="PTHR45266">
    <property type="entry name" value="OXALOACETATE DECARBOXYLASE ALPHA CHAIN"/>
    <property type="match status" value="1"/>
</dbReference>
<dbReference type="PROSITE" id="PS50968">
    <property type="entry name" value="BIOTINYL_LIPOYL"/>
    <property type="match status" value="1"/>
</dbReference>
<dbReference type="NCBIfam" id="TIGR00531">
    <property type="entry name" value="BCCP"/>
    <property type="match status" value="1"/>
</dbReference>
<keyword evidence="3" id="KW-0444">Lipid biosynthesis</keyword>
<proteinExistence type="predicted"/>
<dbReference type="PRINTS" id="PR01071">
    <property type="entry name" value="ACOABIOTINCC"/>
</dbReference>
<dbReference type="SUPFAM" id="SSF51230">
    <property type="entry name" value="Single hybrid motif"/>
    <property type="match status" value="1"/>
</dbReference>
<evidence type="ECO:0000259" key="5">
    <source>
        <dbReference type="PROSITE" id="PS50968"/>
    </source>
</evidence>
<dbReference type="InterPro" id="IPR000089">
    <property type="entry name" value="Biotin_lipoyl"/>
</dbReference>
<dbReference type="RefSeq" id="WP_184282919.1">
    <property type="nucleotide sequence ID" value="NZ_BAAAPG010000001.1"/>
</dbReference>
<feature type="region of interest" description="Disordered" evidence="4">
    <location>
        <begin position="37"/>
        <end position="69"/>
    </location>
</feature>
<feature type="compositionally biased region" description="Low complexity" evidence="4">
    <location>
        <begin position="45"/>
        <end position="69"/>
    </location>
</feature>
<sequence length="173" mass="17890">MDIDLEELAAIIELLDKTEFSQFRFEKGDLRIAVSRGDAPLPVDGTATTPSAAGTTTAPASVASPQAAPTAAAGTRAAAAAAPSGAGDELAADEFVVRSPMLGTFYGSPKPGEPPFVQEGQTVTADATLCIIEVMKLMNSVPAAEAGEIRRILVRDGDLVEYDQPLFVLGRAS</sequence>
<dbReference type="UniPathway" id="UPA00094"/>
<comment type="pathway">
    <text evidence="3">Lipid metabolism; fatty acid biosynthesis.</text>
</comment>
<feature type="domain" description="Lipoyl-binding" evidence="5">
    <location>
        <begin position="94"/>
        <end position="170"/>
    </location>
</feature>
<dbReference type="PANTHER" id="PTHR45266:SF3">
    <property type="entry name" value="OXALOACETATE DECARBOXYLASE ALPHA CHAIN"/>
    <property type="match status" value="1"/>
</dbReference>
<dbReference type="Pfam" id="PF00364">
    <property type="entry name" value="Biotin_lipoyl"/>
    <property type="match status" value="1"/>
</dbReference>
<protein>
    <recommendedName>
        <fullName evidence="1 3">Biotin carboxyl carrier protein of acetyl-CoA carboxylase</fullName>
    </recommendedName>
</protein>
<keyword evidence="2 3" id="KW-0092">Biotin</keyword>
<name>A0A7W9CCP1_9MICO</name>
<dbReference type="Proteomes" id="UP000517712">
    <property type="component" value="Unassembled WGS sequence"/>
</dbReference>
<gene>
    <name evidence="6" type="ORF">HD600_001657</name>
</gene>